<dbReference type="Pfam" id="PF13086">
    <property type="entry name" value="AAA_11"/>
    <property type="match status" value="1"/>
</dbReference>
<proteinExistence type="predicted"/>
<dbReference type="AlphaFoldDB" id="A0A1W1ZNS1"/>
<keyword evidence="1" id="KW-0175">Coiled coil</keyword>
<feature type="coiled-coil region" evidence="1">
    <location>
        <begin position="141"/>
        <end position="247"/>
    </location>
</feature>
<protein>
    <recommendedName>
        <fullName evidence="2">DNA2/NAM7 helicase helicase domain-containing protein</fullName>
    </recommendedName>
</protein>
<name>A0A1W1ZNS1_9FIRM</name>
<dbReference type="RefSeq" id="WP_084574739.1">
    <property type="nucleotide sequence ID" value="NZ_CP155572.1"/>
</dbReference>
<evidence type="ECO:0000313" key="3">
    <source>
        <dbReference type="EMBL" id="SMC49893.1"/>
    </source>
</evidence>
<dbReference type="InterPro" id="IPR041677">
    <property type="entry name" value="DNA2/NAM7_AAA_11"/>
</dbReference>
<dbReference type="InterPro" id="IPR027417">
    <property type="entry name" value="P-loop_NTPase"/>
</dbReference>
<reference evidence="3 4" key="1">
    <citation type="submission" date="2017-04" db="EMBL/GenBank/DDBJ databases">
        <authorList>
            <person name="Afonso C.L."/>
            <person name="Miller P.J."/>
            <person name="Scott M.A."/>
            <person name="Spackman E."/>
            <person name="Goraichik I."/>
            <person name="Dimitrov K.M."/>
            <person name="Suarez D.L."/>
            <person name="Swayne D.E."/>
        </authorList>
    </citation>
    <scope>NUCLEOTIDE SEQUENCE [LARGE SCALE GENOMIC DNA]</scope>
    <source>
        <strain evidence="3 4">DSM 5090</strain>
    </source>
</reference>
<sequence length="609" mass="69240">MLPVIQMQNSEDNLSNDAFFDLADTLMSTLNPGQIVAVKAAVAAKDSFFLQGSPEVDKTTLMAELCYQHAKHGLKTLIISQSNQTVDNVLSCVAKHPKIRALYKSSADRIDDKVLSLNEDKVVDTWLNQITSLCQQDVLDMRQEQEQAERMRLELARLAKRQAEIQKEYAETADGITRYNEQRQELTKIEDELQRECGALVLLSDQAALAKQSEKLQDAVAAQVSELQRLNEEKQNLVKCLSLLTERKPDSYVLLNSNRENQIIAVEQYRQYLIEFAAVAQKAYRQKNTSEDSFFNQDISLLLDRINTIKQRQYDLVSIEEDTINELQQISQVLIDTAREYGWSTSLLRSETQDVVVNCQSISRLRDRANELLWASPPIILARLGFCTEWKKTLFDLIIKAKAMVQLVNSPGTLLEQTTTEIENILLECHYLTQRIYEACYKHLLTCGHWLDRSYNHVQAGLVDLTRQLQSTNKVCKRLAELKNLIEQSHDKMEALAGEETTIFHKIAAVTMKLDNRESCFDEVMVRVSLATEWISRINKVTAAEKSCLIPIYIEQVNVIGMTFLESASQSFAQYHPECDVIISDVVSGASPPDIFLHVLKGRKVIMIG</sequence>
<evidence type="ECO:0000256" key="1">
    <source>
        <dbReference type="SAM" id="Coils"/>
    </source>
</evidence>
<dbReference type="EMBL" id="FWXI01000004">
    <property type="protein sequence ID" value="SMC49893.1"/>
    <property type="molecule type" value="Genomic_DNA"/>
</dbReference>
<dbReference type="SUPFAM" id="SSF52540">
    <property type="entry name" value="P-loop containing nucleoside triphosphate hydrolases"/>
    <property type="match status" value="1"/>
</dbReference>
<dbReference type="OrthoDB" id="1671556at2"/>
<gene>
    <name evidence="3" type="ORF">SAMN04488500_10476</name>
</gene>
<dbReference type="Proteomes" id="UP000192738">
    <property type="component" value="Unassembled WGS sequence"/>
</dbReference>
<organism evidence="3 4">
    <name type="scientific">Sporomusa malonica</name>
    <dbReference type="NCBI Taxonomy" id="112901"/>
    <lineage>
        <taxon>Bacteria</taxon>
        <taxon>Bacillati</taxon>
        <taxon>Bacillota</taxon>
        <taxon>Negativicutes</taxon>
        <taxon>Selenomonadales</taxon>
        <taxon>Sporomusaceae</taxon>
        <taxon>Sporomusa</taxon>
    </lineage>
</organism>
<evidence type="ECO:0000259" key="2">
    <source>
        <dbReference type="Pfam" id="PF13086"/>
    </source>
</evidence>
<keyword evidence="4" id="KW-1185">Reference proteome</keyword>
<dbReference type="GO" id="GO:0004386">
    <property type="term" value="F:helicase activity"/>
    <property type="evidence" value="ECO:0007669"/>
    <property type="project" value="InterPro"/>
</dbReference>
<feature type="domain" description="DNA2/NAM7 helicase helicase" evidence="2">
    <location>
        <begin position="30"/>
        <end position="196"/>
    </location>
</feature>
<accession>A0A1W1ZNS1</accession>
<evidence type="ECO:0000313" key="4">
    <source>
        <dbReference type="Proteomes" id="UP000192738"/>
    </source>
</evidence>
<dbReference type="STRING" id="112901.SAMN04488500_10476"/>
<dbReference type="Gene3D" id="3.40.50.300">
    <property type="entry name" value="P-loop containing nucleotide triphosphate hydrolases"/>
    <property type="match status" value="1"/>
</dbReference>